<evidence type="ECO:0000256" key="3">
    <source>
        <dbReference type="ARBA" id="ARBA00022833"/>
    </source>
</evidence>
<evidence type="ECO:0000256" key="5">
    <source>
        <dbReference type="SAM" id="Phobius"/>
    </source>
</evidence>
<keyword evidence="8" id="KW-1185">Reference proteome</keyword>
<dbReference type="Pfam" id="PF13923">
    <property type="entry name" value="zf-C3HC4_2"/>
    <property type="match status" value="1"/>
</dbReference>
<feature type="transmembrane region" description="Helical" evidence="5">
    <location>
        <begin position="193"/>
        <end position="217"/>
    </location>
</feature>
<keyword evidence="2 4" id="KW-0863">Zinc-finger</keyword>
<feature type="transmembrane region" description="Helical" evidence="5">
    <location>
        <begin position="153"/>
        <end position="173"/>
    </location>
</feature>
<dbReference type="SMART" id="SM00184">
    <property type="entry name" value="RING"/>
    <property type="match status" value="1"/>
</dbReference>
<dbReference type="AlphaFoldDB" id="A0AAV9P4E1"/>
<dbReference type="PROSITE" id="PS50089">
    <property type="entry name" value="ZF_RING_2"/>
    <property type="match status" value="1"/>
</dbReference>
<dbReference type="PANTHER" id="PTHR15315">
    <property type="entry name" value="RING FINGER PROTEIN 41, 151"/>
    <property type="match status" value="1"/>
</dbReference>
<name>A0AAV9P4E1_9PEZI</name>
<proteinExistence type="predicted"/>
<feature type="domain" description="RING-type" evidence="6">
    <location>
        <begin position="97"/>
        <end position="136"/>
    </location>
</feature>
<evidence type="ECO:0000256" key="2">
    <source>
        <dbReference type="ARBA" id="ARBA00022771"/>
    </source>
</evidence>
<dbReference type="InterPro" id="IPR001841">
    <property type="entry name" value="Znf_RING"/>
</dbReference>
<accession>A0AAV9P4E1</accession>
<dbReference type="EMBL" id="JAVRRT010000011">
    <property type="protein sequence ID" value="KAK5167621.1"/>
    <property type="molecule type" value="Genomic_DNA"/>
</dbReference>
<evidence type="ECO:0000256" key="4">
    <source>
        <dbReference type="PROSITE-ProRule" id="PRU00175"/>
    </source>
</evidence>
<keyword evidence="1" id="KW-0479">Metal-binding</keyword>
<keyword evidence="5" id="KW-1133">Transmembrane helix</keyword>
<protein>
    <recommendedName>
        <fullName evidence="6">RING-type domain-containing protein</fullName>
    </recommendedName>
</protein>
<dbReference type="Proteomes" id="UP001337655">
    <property type="component" value="Unassembled WGS sequence"/>
</dbReference>
<comment type="caution">
    <text evidence="7">The sequence shown here is derived from an EMBL/GenBank/DDBJ whole genome shotgun (WGS) entry which is preliminary data.</text>
</comment>
<evidence type="ECO:0000313" key="7">
    <source>
        <dbReference type="EMBL" id="KAK5167621.1"/>
    </source>
</evidence>
<organism evidence="7 8">
    <name type="scientific">Saxophila tyrrhenica</name>
    <dbReference type="NCBI Taxonomy" id="1690608"/>
    <lineage>
        <taxon>Eukaryota</taxon>
        <taxon>Fungi</taxon>
        <taxon>Dikarya</taxon>
        <taxon>Ascomycota</taxon>
        <taxon>Pezizomycotina</taxon>
        <taxon>Dothideomycetes</taxon>
        <taxon>Dothideomycetidae</taxon>
        <taxon>Mycosphaerellales</taxon>
        <taxon>Extremaceae</taxon>
        <taxon>Saxophila</taxon>
    </lineage>
</organism>
<dbReference type="SUPFAM" id="SSF57850">
    <property type="entry name" value="RING/U-box"/>
    <property type="match status" value="1"/>
</dbReference>
<dbReference type="GO" id="GO:0008270">
    <property type="term" value="F:zinc ion binding"/>
    <property type="evidence" value="ECO:0007669"/>
    <property type="project" value="UniProtKB-KW"/>
</dbReference>
<dbReference type="RefSeq" id="XP_064657327.1">
    <property type="nucleotide sequence ID" value="XM_064804557.1"/>
</dbReference>
<dbReference type="PROSITE" id="PS00518">
    <property type="entry name" value="ZF_RING_1"/>
    <property type="match status" value="1"/>
</dbReference>
<keyword evidence="5" id="KW-0472">Membrane</keyword>
<evidence type="ECO:0000259" key="6">
    <source>
        <dbReference type="PROSITE" id="PS50089"/>
    </source>
</evidence>
<keyword evidence="5" id="KW-0812">Transmembrane</keyword>
<evidence type="ECO:0000256" key="1">
    <source>
        <dbReference type="ARBA" id="ARBA00022723"/>
    </source>
</evidence>
<dbReference type="InterPro" id="IPR017907">
    <property type="entry name" value="Znf_RING_CS"/>
</dbReference>
<dbReference type="InterPro" id="IPR013083">
    <property type="entry name" value="Znf_RING/FYVE/PHD"/>
</dbReference>
<sequence length="284" mass="32030">MNSIKRTLMRISFPFLDRSTLAGATVGATAFFPLTGLYAAAIASIYLFLRHEHRFNRFLLICTPPAPDAHLPSRKEWTANGGLKPVPPGERRDDEHCPICYDAYQDPMQIKPCGHIFCKECVDAWHERHSTCPQCTITLWRSEPSHESRLEKLAMFTAAEAIVAYPLTPYALGVCLAHHFSPFSGPVSTVATILIPASCFCGTIMLFATSYGLTIMLRRRRAQGGNWWGGELDEQMQFALGMSFWFFSIVLGWWVLGMAFVVGLYSWGTVLWGPGWWVVEWWQG</sequence>
<gene>
    <name evidence="7" type="ORF">LTR77_007320</name>
</gene>
<dbReference type="Gene3D" id="3.30.40.10">
    <property type="entry name" value="Zinc/RING finger domain, C3HC4 (zinc finger)"/>
    <property type="match status" value="1"/>
</dbReference>
<keyword evidence="3" id="KW-0862">Zinc</keyword>
<dbReference type="GeneID" id="89928656"/>
<evidence type="ECO:0000313" key="8">
    <source>
        <dbReference type="Proteomes" id="UP001337655"/>
    </source>
</evidence>
<feature type="transmembrane region" description="Helical" evidence="5">
    <location>
        <begin position="238"/>
        <end position="267"/>
    </location>
</feature>
<reference evidence="7 8" key="1">
    <citation type="submission" date="2023-08" db="EMBL/GenBank/DDBJ databases">
        <title>Black Yeasts Isolated from many extreme environments.</title>
        <authorList>
            <person name="Coleine C."/>
            <person name="Stajich J.E."/>
            <person name="Selbmann L."/>
        </authorList>
    </citation>
    <scope>NUCLEOTIDE SEQUENCE [LARGE SCALE GENOMIC DNA]</scope>
    <source>
        <strain evidence="7 8">CCFEE 5935</strain>
    </source>
</reference>
<feature type="transmembrane region" description="Helical" evidence="5">
    <location>
        <begin position="20"/>
        <end position="49"/>
    </location>
</feature>
<dbReference type="PANTHER" id="PTHR15315:SF26">
    <property type="entry name" value="E3 UBIQUITIN-PROTEIN LIGASE NRDP1"/>
    <property type="match status" value="1"/>
</dbReference>